<evidence type="ECO:0000259" key="1">
    <source>
        <dbReference type="Pfam" id="PF09820"/>
    </source>
</evidence>
<proteinExistence type="predicted"/>
<dbReference type="PANTHER" id="PTHR34825">
    <property type="entry name" value="CONSERVED PROTEIN, WITH A WEAK D-GALACTARATE DEHYDRATASE/ALTRONATE HYDROLASE DOMAIN"/>
    <property type="match status" value="1"/>
</dbReference>
<dbReference type="InterPro" id="IPR018631">
    <property type="entry name" value="AAA-ATPase-like_dom"/>
</dbReference>
<name>A0A1H0DMD0_9BACT</name>
<dbReference type="Gene3D" id="3.40.50.300">
    <property type="entry name" value="P-loop containing nucleotide triphosphate hydrolases"/>
    <property type="match status" value="1"/>
</dbReference>
<dbReference type="Pfam" id="PF08011">
    <property type="entry name" value="PDDEXK_9"/>
    <property type="match status" value="1"/>
</dbReference>
<dbReference type="Proteomes" id="UP000199602">
    <property type="component" value="Unassembled WGS sequence"/>
</dbReference>
<evidence type="ECO:0000313" key="3">
    <source>
        <dbReference type="Proteomes" id="UP000199602"/>
    </source>
</evidence>
<sequence>MKKLPIGIQTFSKLREQGCVYVDKTNFALRLIQEGEYYFLSRPRRFGKSLFLDTLAEIFLGNKKLFKGLYIYDKYDFKPHPVIKISFGSGDYITEEIIFNEIDRIFERNEKELKVTSLHKKDIRGRFEELIVKVSEKYKNKVVILIDEYDKPILDNILNKELAIKARSILKNLYGVIKDSDRYIKFVFITGVSKFSKLNLFSGLNNLRDITVIKEYGEICGYTHNDLENVFFEHLKNVNLEKVKKWYNGYNYFGEKIYNPYDILLFIANGYEFRNYWWSTGNPSFLIDKLKETNYYLPKLDNALISEEGLDIFDVEYIDILALLWQTGYLTFKDKIIDKFGRITYRLCIPNLEIQFSLHELFIDYLTNQRYEKRLYEENLLIALDNRDFEKFKEILQSIFSSIPYENYVNNVLSRYEGYYSSVIYVYLKALGYDVVAEDTTNKGRIDITIKTDTMIVIIEFKVDSKEDAIEQILKKKYYEKYKSEGKEIYLVGIKFDSRERNIVELKSKKYNQE</sequence>
<accession>A0A1H0DMD0</accession>
<protein>
    <submittedName>
        <fullName evidence="2">PD-(D/E)XK nuclease superfamily protein</fullName>
    </submittedName>
</protein>
<keyword evidence="3" id="KW-1185">Reference proteome</keyword>
<dbReference type="RefSeq" id="WP_092065122.1">
    <property type="nucleotide sequence ID" value="NZ_FNIN01000005.1"/>
</dbReference>
<gene>
    <name evidence="2" type="ORF">SAMN04488516_10575</name>
</gene>
<organism evidence="2 3">
    <name type="scientific">Desulfonauticus submarinus</name>
    <dbReference type="NCBI Taxonomy" id="206665"/>
    <lineage>
        <taxon>Bacteria</taxon>
        <taxon>Pseudomonadati</taxon>
        <taxon>Thermodesulfobacteriota</taxon>
        <taxon>Desulfovibrionia</taxon>
        <taxon>Desulfovibrionales</taxon>
        <taxon>Desulfonauticaceae</taxon>
        <taxon>Desulfonauticus</taxon>
    </lineage>
</organism>
<dbReference type="InterPro" id="IPR012547">
    <property type="entry name" value="PDDEXK_9"/>
</dbReference>
<dbReference type="Pfam" id="PF09820">
    <property type="entry name" value="AAA-ATPase_like"/>
    <property type="match status" value="1"/>
</dbReference>
<feature type="domain" description="AAA-ATPase-like" evidence="1">
    <location>
        <begin position="5"/>
        <end position="201"/>
    </location>
</feature>
<dbReference type="PANTHER" id="PTHR34825:SF1">
    <property type="entry name" value="AAA-ATPASE-LIKE DOMAIN-CONTAINING PROTEIN"/>
    <property type="match status" value="1"/>
</dbReference>
<evidence type="ECO:0000313" key="2">
    <source>
        <dbReference type="EMBL" id="SDN71203.1"/>
    </source>
</evidence>
<dbReference type="InterPro" id="IPR027417">
    <property type="entry name" value="P-loop_NTPase"/>
</dbReference>
<dbReference type="OrthoDB" id="9808684at2"/>
<dbReference type="EMBL" id="FNIN01000005">
    <property type="protein sequence ID" value="SDN71203.1"/>
    <property type="molecule type" value="Genomic_DNA"/>
</dbReference>
<dbReference type="AlphaFoldDB" id="A0A1H0DMD0"/>
<reference evidence="2 3" key="1">
    <citation type="submission" date="2016-10" db="EMBL/GenBank/DDBJ databases">
        <authorList>
            <person name="de Groot N.N."/>
        </authorList>
    </citation>
    <scope>NUCLEOTIDE SEQUENCE [LARGE SCALE GENOMIC DNA]</scope>
    <source>
        <strain evidence="2 3">DSM 15269</strain>
    </source>
</reference>
<dbReference type="STRING" id="206665.SAMN04488516_10575"/>